<dbReference type="InterPro" id="IPR036179">
    <property type="entry name" value="Ig-like_dom_sf"/>
</dbReference>
<dbReference type="SUPFAM" id="SSF81296">
    <property type="entry name" value="E set domains"/>
    <property type="match status" value="1"/>
</dbReference>
<dbReference type="RefSeq" id="WP_243554435.1">
    <property type="nucleotide sequence ID" value="NZ_CP094528.1"/>
</dbReference>
<dbReference type="SUPFAM" id="SSF48726">
    <property type="entry name" value="Immunoglobulin"/>
    <property type="match status" value="1"/>
</dbReference>
<dbReference type="InterPro" id="IPR000408">
    <property type="entry name" value="Reg_chr_condens"/>
</dbReference>
<evidence type="ECO:0000256" key="3">
    <source>
        <dbReference type="SAM" id="Phobius"/>
    </source>
</evidence>
<organism evidence="6 7">
    <name type="scientific">Agromyces larvae</name>
    <dbReference type="NCBI Taxonomy" id="2929802"/>
    <lineage>
        <taxon>Bacteria</taxon>
        <taxon>Bacillati</taxon>
        <taxon>Actinomycetota</taxon>
        <taxon>Actinomycetes</taxon>
        <taxon>Micrococcales</taxon>
        <taxon>Microbacteriaceae</taxon>
        <taxon>Agromyces</taxon>
    </lineage>
</organism>
<evidence type="ECO:0000259" key="4">
    <source>
        <dbReference type="Pfam" id="PF01833"/>
    </source>
</evidence>
<dbReference type="InterPro" id="IPR009091">
    <property type="entry name" value="RCC1/BLIP-II"/>
</dbReference>
<dbReference type="PANTHER" id="PTHR45982:SF1">
    <property type="entry name" value="REGULATOR OF CHROMOSOME CONDENSATION"/>
    <property type="match status" value="1"/>
</dbReference>
<evidence type="ECO:0000259" key="5">
    <source>
        <dbReference type="Pfam" id="PF25390"/>
    </source>
</evidence>
<evidence type="ECO:0000256" key="1">
    <source>
        <dbReference type="ARBA" id="ARBA00022658"/>
    </source>
</evidence>
<dbReference type="Gene3D" id="2.130.10.30">
    <property type="entry name" value="Regulator of chromosome condensation 1/beta-lactamase-inhibitor protein II"/>
    <property type="match status" value="2"/>
</dbReference>
<dbReference type="PROSITE" id="PS50012">
    <property type="entry name" value="RCC1_3"/>
    <property type="match status" value="7"/>
</dbReference>
<gene>
    <name evidence="6" type="ORF">MTO99_14895</name>
</gene>
<dbReference type="Proteomes" id="UP000832097">
    <property type="component" value="Chromosome"/>
</dbReference>
<dbReference type="InterPro" id="IPR014756">
    <property type="entry name" value="Ig_E-set"/>
</dbReference>
<evidence type="ECO:0000313" key="6">
    <source>
        <dbReference type="EMBL" id="UOE43451.1"/>
    </source>
</evidence>
<keyword evidence="2" id="KW-0677">Repeat</keyword>
<protein>
    <recommendedName>
        <fullName evidence="8">LPXTG cell wall anchor domain-containing protein</fullName>
    </recommendedName>
</protein>
<feature type="domain" description="IPT/TIG" evidence="4">
    <location>
        <begin position="401"/>
        <end position="450"/>
    </location>
</feature>
<evidence type="ECO:0008006" key="8">
    <source>
        <dbReference type="Google" id="ProtNLM"/>
    </source>
</evidence>
<keyword evidence="3" id="KW-0812">Transmembrane</keyword>
<dbReference type="Pfam" id="PF00415">
    <property type="entry name" value="RCC1"/>
    <property type="match status" value="2"/>
</dbReference>
<keyword evidence="3" id="KW-0472">Membrane</keyword>
<feature type="domain" description="RCC1-like" evidence="5">
    <location>
        <begin position="20"/>
        <end position="295"/>
    </location>
</feature>
<dbReference type="PANTHER" id="PTHR45982">
    <property type="entry name" value="REGULATOR OF CHROMOSOME CONDENSATION"/>
    <property type="match status" value="1"/>
</dbReference>
<dbReference type="Pfam" id="PF25390">
    <property type="entry name" value="WD40_RLD"/>
    <property type="match status" value="1"/>
</dbReference>
<accession>A0ABY4C0H3</accession>
<keyword evidence="7" id="KW-1185">Reference proteome</keyword>
<dbReference type="Pfam" id="PF01833">
    <property type="entry name" value="TIG"/>
    <property type="match status" value="1"/>
</dbReference>
<reference evidence="6 7" key="1">
    <citation type="submission" date="2022-03" db="EMBL/GenBank/DDBJ databases">
        <title>Mucilaginibacter sp. isolated from the gut of Protaetia brevitarsis seulensis larvae.</title>
        <authorList>
            <person name="Won M."/>
            <person name="Kim S.-J."/>
            <person name="Kwon S.-W."/>
        </authorList>
    </citation>
    <scope>NUCLEOTIDE SEQUENCE [LARGE SCALE GENOMIC DNA]</scope>
    <source>
        <strain evidence="6 7">CFWR-12</strain>
    </source>
</reference>
<dbReference type="SUPFAM" id="SSF50985">
    <property type="entry name" value="RCC1/BLIP-II"/>
    <property type="match status" value="2"/>
</dbReference>
<sequence>MEPPQGPTAGGTVVTVDAPGAGFIEVSAGDNHSLGLTADGVVYAWGSNSAGQLGTAPDTVGTVIEGPVVVSALVGVPIIAVSAGTEFSLALAADGTVYSWGLNDAGQLGRTGDERTPALVAFPAGTPPISSIDAGSWKSAVALDGAGTAWAWGLNTYGQLGDGTTASSPEPVEVVFPETVSVSQIFAGTYFTAARTDDGRVWVWGRNNWGQLGNGSAQANTPHPVPQAVAFAPGVTVDTIAVGDGHVLALAGTDLYAWGRNAEGQLARPASGADLSPGLIDGLSGVTPAAELSAGFGNSIVRTESGDTYIWGWNSCGQIGNGEAGTCSTAQGSTPQVRTPFLLADPSGAPIETIRAGYMHVLATTGDGSAYGWGRNFDGQLGIGTFDGTVPTPTVLVAPVVTGVTFGGVAATDVQRISPTQVEATTPPHAAAVVDVVVTVADFEGTSAPSTTHPASFTFGSAPVVLAGPASGTAAVGERIVFRASGSADTPPTVTWEYLPKGATQWAPAPGDAVTTVDGNTADSTLTVTVTAALGGAQFRAVFTNPLGSASTDPASIGLPTLPATGFAADASVPAMLVMALGGGLLVMVGRRRSRAL</sequence>
<dbReference type="InterPro" id="IPR058923">
    <property type="entry name" value="RCC1-like_dom"/>
</dbReference>
<dbReference type="PRINTS" id="PR00633">
    <property type="entry name" value="RCCNDNSATION"/>
</dbReference>
<feature type="transmembrane region" description="Helical" evidence="3">
    <location>
        <begin position="571"/>
        <end position="589"/>
    </location>
</feature>
<evidence type="ECO:0000256" key="2">
    <source>
        <dbReference type="ARBA" id="ARBA00022737"/>
    </source>
</evidence>
<dbReference type="InterPro" id="IPR002909">
    <property type="entry name" value="IPT_dom"/>
</dbReference>
<evidence type="ECO:0000313" key="7">
    <source>
        <dbReference type="Proteomes" id="UP000832097"/>
    </source>
</evidence>
<dbReference type="InterPro" id="IPR051553">
    <property type="entry name" value="Ran_GTPase-activating"/>
</dbReference>
<dbReference type="PROSITE" id="PS00626">
    <property type="entry name" value="RCC1_2"/>
    <property type="match status" value="1"/>
</dbReference>
<keyword evidence="3" id="KW-1133">Transmembrane helix</keyword>
<dbReference type="EMBL" id="CP094528">
    <property type="protein sequence ID" value="UOE43451.1"/>
    <property type="molecule type" value="Genomic_DNA"/>
</dbReference>
<keyword evidence="1" id="KW-0344">Guanine-nucleotide releasing factor</keyword>
<name>A0ABY4C0H3_9MICO</name>
<proteinExistence type="predicted"/>